<dbReference type="EMBL" id="JH431575">
    <property type="status" value="NOT_ANNOTATED_CDS"/>
    <property type="molecule type" value="Genomic_DNA"/>
</dbReference>
<dbReference type="PANTHER" id="PTHR11552">
    <property type="entry name" value="GLUCOSE-METHANOL-CHOLINE GMC OXIDOREDUCTASE"/>
    <property type="match status" value="1"/>
</dbReference>
<reference evidence="2" key="2">
    <citation type="submission" date="2015-02" db="UniProtKB">
        <authorList>
            <consortium name="EnsemblMetazoa"/>
        </authorList>
    </citation>
    <scope>IDENTIFICATION</scope>
</reference>
<dbReference type="PANTHER" id="PTHR11552:SF147">
    <property type="entry name" value="CHOLINE DEHYDROGENASE, MITOCHONDRIAL"/>
    <property type="match status" value="1"/>
</dbReference>
<dbReference type="InterPro" id="IPR012132">
    <property type="entry name" value="GMC_OxRdtase"/>
</dbReference>
<proteinExistence type="inferred from homology"/>
<evidence type="ECO:0000313" key="3">
    <source>
        <dbReference type="Proteomes" id="UP000014500"/>
    </source>
</evidence>
<dbReference type="GO" id="GO:0016491">
    <property type="term" value="F:oxidoreductase activity"/>
    <property type="evidence" value="ECO:0007669"/>
    <property type="project" value="TreeGrafter"/>
</dbReference>
<reference evidence="3" key="1">
    <citation type="submission" date="2011-05" db="EMBL/GenBank/DDBJ databases">
        <authorList>
            <person name="Richards S.R."/>
            <person name="Qu J."/>
            <person name="Jiang H."/>
            <person name="Jhangiani S.N."/>
            <person name="Agravi P."/>
            <person name="Goodspeed R."/>
            <person name="Gross S."/>
            <person name="Mandapat C."/>
            <person name="Jackson L."/>
            <person name="Mathew T."/>
            <person name="Pu L."/>
            <person name="Thornton R."/>
            <person name="Saada N."/>
            <person name="Wilczek-Boney K.B."/>
            <person name="Lee S."/>
            <person name="Kovar C."/>
            <person name="Wu Y."/>
            <person name="Scherer S.E."/>
            <person name="Worley K.C."/>
            <person name="Muzny D.M."/>
            <person name="Gibbs R."/>
        </authorList>
    </citation>
    <scope>NUCLEOTIDE SEQUENCE</scope>
    <source>
        <strain evidence="3">Brora</strain>
    </source>
</reference>
<accession>T1IV63</accession>
<dbReference type="STRING" id="126957.T1IV63"/>
<dbReference type="Proteomes" id="UP000014500">
    <property type="component" value="Unassembled WGS sequence"/>
</dbReference>
<name>T1IV63_STRMM</name>
<dbReference type="HOGENOM" id="CLU_2111916_0_0_1"/>
<keyword evidence="3" id="KW-1185">Reference proteome</keyword>
<dbReference type="GO" id="GO:0050660">
    <property type="term" value="F:flavin adenine dinucleotide binding"/>
    <property type="evidence" value="ECO:0007669"/>
    <property type="project" value="InterPro"/>
</dbReference>
<dbReference type="InterPro" id="IPR036188">
    <property type="entry name" value="FAD/NAD-bd_sf"/>
</dbReference>
<sequence>MTRQVEKRGVNPLRNVTTKELSHLNSPNILGGECSYYGEVGAGSAGAVVASRLTEDPSVTVLLLEAGINPDDDNTNYEDVPYKVGGIPEHLNWGFKSEPQKNCCRALIDQVLTFA</sequence>
<evidence type="ECO:0000256" key="1">
    <source>
        <dbReference type="ARBA" id="ARBA00010790"/>
    </source>
</evidence>
<dbReference type="SUPFAM" id="SSF51905">
    <property type="entry name" value="FAD/NAD(P)-binding domain"/>
    <property type="match status" value="1"/>
</dbReference>
<protein>
    <submittedName>
        <fullName evidence="2">Uncharacterized protein</fullName>
    </submittedName>
</protein>
<dbReference type="Gene3D" id="3.50.50.60">
    <property type="entry name" value="FAD/NAD(P)-binding domain"/>
    <property type="match status" value="1"/>
</dbReference>
<comment type="similarity">
    <text evidence="1">Belongs to the GMC oxidoreductase family.</text>
</comment>
<dbReference type="AlphaFoldDB" id="T1IV63"/>
<dbReference type="EnsemblMetazoa" id="SMAR005055-RA">
    <property type="protein sequence ID" value="SMAR005055-PA"/>
    <property type="gene ID" value="SMAR005055"/>
</dbReference>
<dbReference type="Gene3D" id="3.30.560.10">
    <property type="entry name" value="Glucose Oxidase, domain 3"/>
    <property type="match status" value="1"/>
</dbReference>
<organism evidence="2 3">
    <name type="scientific">Strigamia maritima</name>
    <name type="common">European centipede</name>
    <name type="synonym">Geophilus maritimus</name>
    <dbReference type="NCBI Taxonomy" id="126957"/>
    <lineage>
        <taxon>Eukaryota</taxon>
        <taxon>Metazoa</taxon>
        <taxon>Ecdysozoa</taxon>
        <taxon>Arthropoda</taxon>
        <taxon>Myriapoda</taxon>
        <taxon>Chilopoda</taxon>
        <taxon>Pleurostigmophora</taxon>
        <taxon>Geophilomorpha</taxon>
        <taxon>Linotaeniidae</taxon>
        <taxon>Strigamia</taxon>
    </lineage>
</organism>
<evidence type="ECO:0000313" key="2">
    <source>
        <dbReference type="EnsemblMetazoa" id="SMAR005055-PA"/>
    </source>
</evidence>